<feature type="transmembrane region" description="Helical" evidence="13">
    <location>
        <begin position="367"/>
        <end position="392"/>
    </location>
</feature>
<evidence type="ECO:0000256" key="12">
    <source>
        <dbReference type="ARBA" id="ARBA00023224"/>
    </source>
</evidence>
<evidence type="ECO:0000256" key="2">
    <source>
        <dbReference type="ARBA" id="ARBA00005314"/>
    </source>
</evidence>
<keyword evidence="4 13" id="KW-0812">Transmembrane</keyword>
<dbReference type="PRINTS" id="PR00249">
    <property type="entry name" value="GPCRSECRETIN"/>
</dbReference>
<evidence type="ECO:0000256" key="1">
    <source>
        <dbReference type="ARBA" id="ARBA00004651"/>
    </source>
</evidence>
<keyword evidence="9" id="KW-1015">Disulfide bond</keyword>
<evidence type="ECO:0000256" key="7">
    <source>
        <dbReference type="ARBA" id="ARBA00023040"/>
    </source>
</evidence>
<feature type="transmembrane region" description="Helical" evidence="13">
    <location>
        <begin position="295"/>
        <end position="316"/>
    </location>
</feature>
<dbReference type="InParanoid" id="A0A6P7F2A9"/>
<evidence type="ECO:0000256" key="11">
    <source>
        <dbReference type="ARBA" id="ARBA00023180"/>
    </source>
</evidence>
<dbReference type="Pfam" id="PF00002">
    <property type="entry name" value="7tm_2"/>
    <property type="match status" value="1"/>
</dbReference>
<evidence type="ECO:0000256" key="3">
    <source>
        <dbReference type="ARBA" id="ARBA00022475"/>
    </source>
</evidence>
<dbReference type="FunCoup" id="A0A6P7F2A9">
    <property type="interactions" value="275"/>
</dbReference>
<keyword evidence="8 13" id="KW-0472">Membrane</keyword>
<accession>A0A6P7F2A9</accession>
<keyword evidence="10" id="KW-0675">Receptor</keyword>
<dbReference type="Pfam" id="PF02793">
    <property type="entry name" value="HRM"/>
    <property type="match status" value="1"/>
</dbReference>
<proteinExistence type="inferred from homology"/>
<evidence type="ECO:0000256" key="5">
    <source>
        <dbReference type="ARBA" id="ARBA00022729"/>
    </source>
</evidence>
<evidence type="ECO:0000256" key="6">
    <source>
        <dbReference type="ARBA" id="ARBA00022989"/>
    </source>
</evidence>
<dbReference type="Gene3D" id="4.10.1240.10">
    <property type="entry name" value="GPCR, family 2, extracellular hormone receptor domain"/>
    <property type="match status" value="1"/>
</dbReference>
<keyword evidence="7" id="KW-0297">G-protein coupled receptor</keyword>
<dbReference type="PROSITE" id="PS00649">
    <property type="entry name" value="G_PROTEIN_RECEP_F2_1"/>
    <property type="match status" value="1"/>
</dbReference>
<dbReference type="PROSITE" id="PS50227">
    <property type="entry name" value="G_PROTEIN_RECEP_F2_3"/>
    <property type="match status" value="1"/>
</dbReference>
<dbReference type="InterPro" id="IPR017983">
    <property type="entry name" value="GPCR_2_secretin-like_CS"/>
</dbReference>
<keyword evidence="12" id="KW-0807">Transducer</keyword>
<dbReference type="PRINTS" id="PR01350">
    <property type="entry name" value="CTRFAMILY"/>
</dbReference>
<keyword evidence="6 13" id="KW-1133">Transmembrane helix</keyword>
<keyword evidence="5" id="KW-0732">Signal</keyword>
<dbReference type="GO" id="GO:0004948">
    <property type="term" value="F:calcitonin receptor activity"/>
    <property type="evidence" value="ECO:0007669"/>
    <property type="project" value="InterPro"/>
</dbReference>
<comment type="subcellular location">
    <subcellularLocation>
        <location evidence="1">Cell membrane</location>
        <topology evidence="1">Multi-pass membrane protein</topology>
    </subcellularLocation>
</comment>
<dbReference type="InterPro" id="IPR050332">
    <property type="entry name" value="GPCR_2"/>
</dbReference>
<dbReference type="AlphaFoldDB" id="A0A6P7F2A9"/>
<evidence type="ECO:0000256" key="4">
    <source>
        <dbReference type="ARBA" id="ARBA00022692"/>
    </source>
</evidence>
<reference evidence="16" key="1">
    <citation type="submission" date="2025-08" db="UniProtKB">
        <authorList>
            <consortium name="RefSeq"/>
        </authorList>
    </citation>
    <scope>IDENTIFICATION</scope>
    <source>
        <tissue evidence="16">Whole insect</tissue>
    </source>
</reference>
<dbReference type="PANTHER" id="PTHR45620:SF32">
    <property type="entry name" value="DIURETIC HORMONE 31 RECEPTOR, ISOFORM C"/>
    <property type="match status" value="1"/>
</dbReference>
<feature type="domain" description="G-protein coupled receptors family 2 profile 2" evidence="15">
    <location>
        <begin position="111"/>
        <end position="393"/>
    </location>
</feature>
<dbReference type="RefSeq" id="XP_028128033.1">
    <property type="nucleotide sequence ID" value="XM_028272232.1"/>
</dbReference>
<dbReference type="GO" id="GO:0007166">
    <property type="term" value="P:cell surface receptor signaling pathway"/>
    <property type="evidence" value="ECO:0007669"/>
    <property type="project" value="InterPro"/>
</dbReference>
<feature type="transmembrane region" description="Helical" evidence="13">
    <location>
        <begin position="223"/>
        <end position="242"/>
    </location>
</feature>
<feature type="domain" description="G-protein coupled receptors family 2 profile 1" evidence="14">
    <location>
        <begin position="20"/>
        <end position="103"/>
    </location>
</feature>
<gene>
    <name evidence="16" type="primary">LOC114324400</name>
</gene>
<protein>
    <submittedName>
        <fullName evidence="16">Calcitonin gene-related peptide type 1 receptor-like</fullName>
    </submittedName>
</protein>
<dbReference type="OrthoDB" id="6160250at2759"/>
<dbReference type="InterPro" id="IPR036445">
    <property type="entry name" value="GPCR_2_extracell_dom_sf"/>
</dbReference>
<evidence type="ECO:0000256" key="9">
    <source>
        <dbReference type="ARBA" id="ARBA00023157"/>
    </source>
</evidence>
<comment type="similarity">
    <text evidence="2">Belongs to the G-protein coupled receptor 2 family.</text>
</comment>
<feature type="transmembrane region" description="Helical" evidence="13">
    <location>
        <begin position="110"/>
        <end position="136"/>
    </location>
</feature>
<dbReference type="Gene3D" id="1.20.1070.10">
    <property type="entry name" value="Rhodopsin 7-helix transmembrane proteins"/>
    <property type="match status" value="1"/>
</dbReference>
<dbReference type="SUPFAM" id="SSF111418">
    <property type="entry name" value="Hormone receptor domain"/>
    <property type="match status" value="1"/>
</dbReference>
<feature type="transmembrane region" description="Helical" evidence="13">
    <location>
        <begin position="251"/>
        <end position="269"/>
    </location>
</feature>
<dbReference type="InterPro" id="IPR000832">
    <property type="entry name" value="GPCR_2_secretin-like"/>
</dbReference>
<dbReference type="SMART" id="SM00008">
    <property type="entry name" value="HormR"/>
    <property type="match status" value="1"/>
</dbReference>
<sequence length="437" mass="49312">MSTFPFSYDISQFVDRRNESCEEIKSNKSFSYSVLSCPVHFDGWSCWPETPAGTVANQSCPDFIQGFEPANTVYYKCEEDGSWYFHEPYNRTWVNYTTCVNTDDLSFRTIVIIIHSVGYSISLVALLISLALLIYFNNNTKDTVRTAQIRTELLTVNGTTLLLAYANDIDIVANTVTNEKATFNKLEPGLSLFLVVCNSVQICFQAVCIALHTVLYTCLISNYSWMLCEGLYLHTVLVWAFISQRNLLKGMILIGWGIPLLTTFIYVPVRCLLGEGDELTMCWIKDSRFEIINQIPVAATIILNLFFLINIVRVVVMKLRKGPAEGQGSGASRSSLQALRATLLLVPLLGLNFLLTPFRPENVEPWLYFYDLISAVTTSFQGLCVAILFCFCNGEVQAQIKRKWSNVQTFRPRANSCSATTMSYVKSTYQTNGREKV</sequence>
<organism evidence="16">
    <name type="scientific">Diabrotica virgifera virgifera</name>
    <name type="common">western corn rootworm</name>
    <dbReference type="NCBI Taxonomy" id="50390"/>
    <lineage>
        <taxon>Eukaryota</taxon>
        <taxon>Metazoa</taxon>
        <taxon>Ecdysozoa</taxon>
        <taxon>Arthropoda</taxon>
        <taxon>Hexapoda</taxon>
        <taxon>Insecta</taxon>
        <taxon>Pterygota</taxon>
        <taxon>Neoptera</taxon>
        <taxon>Endopterygota</taxon>
        <taxon>Coleoptera</taxon>
        <taxon>Polyphaga</taxon>
        <taxon>Cucujiformia</taxon>
        <taxon>Chrysomeloidea</taxon>
        <taxon>Chrysomelidae</taxon>
        <taxon>Galerucinae</taxon>
        <taxon>Diabroticina</taxon>
        <taxon>Diabroticites</taxon>
        <taxon>Diabrotica</taxon>
    </lineage>
</organism>
<dbReference type="GO" id="GO:0007188">
    <property type="term" value="P:adenylate cyclase-modulating G protein-coupled receptor signaling pathway"/>
    <property type="evidence" value="ECO:0007669"/>
    <property type="project" value="TreeGrafter"/>
</dbReference>
<dbReference type="InterPro" id="IPR017981">
    <property type="entry name" value="GPCR_2-like_7TM"/>
</dbReference>
<evidence type="ECO:0000256" key="13">
    <source>
        <dbReference type="SAM" id="Phobius"/>
    </source>
</evidence>
<dbReference type="GO" id="GO:0005886">
    <property type="term" value="C:plasma membrane"/>
    <property type="evidence" value="ECO:0007669"/>
    <property type="project" value="UniProtKB-SubCell"/>
</dbReference>
<dbReference type="InterPro" id="IPR001879">
    <property type="entry name" value="GPCR_2_extracellular_dom"/>
</dbReference>
<keyword evidence="3" id="KW-1003">Cell membrane</keyword>
<keyword evidence="11" id="KW-0325">Glycoprotein</keyword>
<dbReference type="InterPro" id="IPR003287">
    <property type="entry name" value="GPCR_2_calcitonin_rcpt_fam"/>
</dbReference>
<evidence type="ECO:0000313" key="16">
    <source>
        <dbReference type="RefSeq" id="XP_028128033.1"/>
    </source>
</evidence>
<evidence type="ECO:0000259" key="15">
    <source>
        <dbReference type="PROSITE" id="PS50261"/>
    </source>
</evidence>
<evidence type="ECO:0000256" key="10">
    <source>
        <dbReference type="ARBA" id="ARBA00023170"/>
    </source>
</evidence>
<evidence type="ECO:0000259" key="14">
    <source>
        <dbReference type="PROSITE" id="PS50227"/>
    </source>
</evidence>
<evidence type="ECO:0000256" key="8">
    <source>
        <dbReference type="ARBA" id="ARBA00023136"/>
    </source>
</evidence>
<name>A0A6P7F2A9_DIAVI</name>
<dbReference type="PROSITE" id="PS50261">
    <property type="entry name" value="G_PROTEIN_RECEP_F2_4"/>
    <property type="match status" value="1"/>
</dbReference>
<dbReference type="PANTHER" id="PTHR45620">
    <property type="entry name" value="PDF RECEPTOR-LIKE PROTEIN-RELATED"/>
    <property type="match status" value="1"/>
</dbReference>